<dbReference type="HOGENOM" id="CLU_021095_1_1_9"/>
<evidence type="ECO:0000256" key="5">
    <source>
        <dbReference type="SAM" id="Coils"/>
    </source>
</evidence>
<evidence type="ECO:0000256" key="3">
    <source>
        <dbReference type="ARBA" id="ARBA00023125"/>
    </source>
</evidence>
<feature type="domain" description="Type I restriction modification DNA specificity" evidence="6">
    <location>
        <begin position="238"/>
        <end position="421"/>
    </location>
</feature>
<feature type="coiled-coil region" evidence="5">
    <location>
        <begin position="405"/>
        <end position="432"/>
    </location>
</feature>
<keyword evidence="2" id="KW-0680">Restriction system</keyword>
<comment type="similarity">
    <text evidence="1">Belongs to the type-I restriction system S methylase family.</text>
</comment>
<dbReference type="REBASE" id="21100">
    <property type="entry name" value="S.GspWCHORF3440P"/>
</dbReference>
<dbReference type="PANTHER" id="PTHR43140:SF1">
    <property type="entry name" value="TYPE I RESTRICTION ENZYME ECOKI SPECIFICITY SUBUNIT"/>
    <property type="match status" value="1"/>
</dbReference>
<organism evidence="7">
    <name type="scientific">Geobacillus sp. (strain WCH70)</name>
    <dbReference type="NCBI Taxonomy" id="471223"/>
    <lineage>
        <taxon>Bacteria</taxon>
        <taxon>Bacillati</taxon>
        <taxon>Bacillota</taxon>
        <taxon>Bacilli</taxon>
        <taxon>Bacillales</taxon>
        <taxon>Anoxybacillaceae</taxon>
        <taxon>Geobacillus</taxon>
    </lineage>
</organism>
<evidence type="ECO:0000256" key="1">
    <source>
        <dbReference type="ARBA" id="ARBA00010923"/>
    </source>
</evidence>
<feature type="domain" description="Type I restriction modification DNA specificity" evidence="6">
    <location>
        <begin position="17"/>
        <end position="202"/>
    </location>
</feature>
<keyword evidence="5" id="KW-0175">Coiled coil</keyword>
<protein>
    <submittedName>
        <fullName evidence="7">Restriction modification system DNA specificity domain protein</fullName>
    </submittedName>
</protein>
<dbReference type="InterPro" id="IPR051212">
    <property type="entry name" value="Type-I_RE_S_subunit"/>
</dbReference>
<name>C5DB08_GEOSW</name>
<dbReference type="PANTHER" id="PTHR43140">
    <property type="entry name" value="TYPE-1 RESTRICTION ENZYME ECOKI SPECIFICITY PROTEIN"/>
    <property type="match status" value="1"/>
</dbReference>
<dbReference type="EMBL" id="CP001639">
    <property type="protein sequence ID" value="ACS26078.1"/>
    <property type="molecule type" value="Genomic_DNA"/>
</dbReference>
<dbReference type="InterPro" id="IPR044946">
    <property type="entry name" value="Restrct_endonuc_typeI_TRD_sf"/>
</dbReference>
<proteinExistence type="inferred from homology"/>
<evidence type="ECO:0000259" key="6">
    <source>
        <dbReference type="Pfam" id="PF01420"/>
    </source>
</evidence>
<accession>C5DB08</accession>
<dbReference type="SUPFAM" id="SSF116734">
    <property type="entry name" value="DNA methylase specificity domain"/>
    <property type="match status" value="2"/>
</dbReference>
<evidence type="ECO:0000256" key="4">
    <source>
        <dbReference type="ARBA" id="ARBA00038652"/>
    </source>
</evidence>
<reference evidence="7" key="1">
    <citation type="submission" date="2009-06" db="EMBL/GenBank/DDBJ databases">
        <title>Complete sequence of plasmid 1 of Geopacillus sp. WCH70.</title>
        <authorList>
            <consortium name="US DOE Joint Genome Institute"/>
            <person name="Lucas S."/>
            <person name="Copeland A."/>
            <person name="Lapidus A."/>
            <person name="Glavina del Rio T."/>
            <person name="Dalin E."/>
            <person name="Tice H."/>
            <person name="Bruce D."/>
            <person name="Goodwin L."/>
            <person name="Pitluck S."/>
            <person name="Chertkov O."/>
            <person name="Brettin T."/>
            <person name="Detter J.C."/>
            <person name="Han C."/>
            <person name="Larimer F."/>
            <person name="Land M."/>
            <person name="Hauser L."/>
            <person name="Kyrpides N."/>
            <person name="Mikhailova N."/>
            <person name="Brumm P."/>
            <person name="Mead D.A."/>
            <person name="Richardson P."/>
        </authorList>
    </citation>
    <scope>NUCLEOTIDE SEQUENCE [LARGE SCALE GENOMIC DNA]</scope>
    <source>
        <plasmid evidence="7">pWCH7001</plasmid>
        <plasmid evidence="7">WCH70</plasmid>
    </source>
</reference>
<dbReference type="InterPro" id="IPR000055">
    <property type="entry name" value="Restrct_endonuc_typeI_TRD"/>
</dbReference>
<evidence type="ECO:0000256" key="2">
    <source>
        <dbReference type="ARBA" id="ARBA00022747"/>
    </source>
</evidence>
<dbReference type="Gene3D" id="3.90.220.20">
    <property type="entry name" value="DNA methylase specificity domains"/>
    <property type="match status" value="2"/>
</dbReference>
<sequence length="445" mass="51742">MSRKMKDSGVEWIGEIPSDWKILRLKNVLKERNEKNSPIKTNEILSLTIEKGVIPYKEKKSGGNKAKEDLSNYKLAYPNDIVLNSMNVIVGAVGISKYYGCVSPVYYVLYSDDVEQNIRFYNYLFQSSAFQKSLIGLGNGIMMKQSSTGKLNTIRLRIPLDRLKNVYLPVPPVSVQQKIVNFLDEKVSHIDTIIEKNKQSIEELKKYKQSLIAETVTKGLDPNVEMKDSGIEWVGEIPKHWEIRRLRDISIITRGTVDKSKEKNEIPVYLVQYTNVYYKREQKINDDDYLPITVSENEYKKYKVRKGDILLTASSETKDDIGHSTVIVEDLPNHVFGSDIIRIRIPNKIVDLNYKKYFMENYYYLAKFDKLSRGITRFRFGMDQFKSLKYVIPPIEEQVKIAKYLDNITNHINQLICNKEKLINELESYKKSLIYEYVTGKKEVM</sequence>
<evidence type="ECO:0000313" key="7">
    <source>
        <dbReference type="EMBL" id="ACS26078.1"/>
    </source>
</evidence>
<keyword evidence="7" id="KW-0614">Plasmid</keyword>
<dbReference type="GO" id="GO:0009307">
    <property type="term" value="P:DNA restriction-modification system"/>
    <property type="evidence" value="ECO:0007669"/>
    <property type="project" value="UniProtKB-KW"/>
</dbReference>
<dbReference type="AlphaFoldDB" id="C5DB08"/>
<dbReference type="Pfam" id="PF01420">
    <property type="entry name" value="Methylase_S"/>
    <property type="match status" value="2"/>
</dbReference>
<dbReference type="GO" id="GO:0003677">
    <property type="term" value="F:DNA binding"/>
    <property type="evidence" value="ECO:0007669"/>
    <property type="project" value="UniProtKB-KW"/>
</dbReference>
<comment type="subunit">
    <text evidence="4">The methyltransferase is composed of M and S polypeptides.</text>
</comment>
<dbReference type="OrthoDB" id="9795776at2"/>
<dbReference type="KEGG" id="gwc:GWCH70_3443"/>
<geneLocation type="plasmid" evidence="7">
    <name>pWCH7001</name>
</geneLocation>
<gene>
    <name evidence="7" type="ordered locus">GWCH70_3443</name>
</gene>
<keyword evidence="3" id="KW-0238">DNA-binding</keyword>